<evidence type="ECO:0000256" key="1">
    <source>
        <dbReference type="SAM" id="MobiDB-lite"/>
    </source>
</evidence>
<protein>
    <submittedName>
        <fullName evidence="2">Uncharacterized protein</fullName>
    </submittedName>
</protein>
<feature type="region of interest" description="Disordered" evidence="1">
    <location>
        <begin position="48"/>
        <end position="71"/>
    </location>
</feature>
<comment type="caution">
    <text evidence="2">The sequence shown here is derived from an EMBL/GenBank/DDBJ whole genome shotgun (WGS) entry which is preliminary data.</text>
</comment>
<dbReference type="AlphaFoldDB" id="A0A401V2G9"/>
<keyword evidence="3" id="KW-1185">Reference proteome</keyword>
<evidence type="ECO:0000313" key="2">
    <source>
        <dbReference type="EMBL" id="GCD21091.1"/>
    </source>
</evidence>
<organism evidence="2 3">
    <name type="scientific">Cellulomonas algicola</name>
    <dbReference type="NCBI Taxonomy" id="2071633"/>
    <lineage>
        <taxon>Bacteria</taxon>
        <taxon>Bacillati</taxon>
        <taxon>Actinomycetota</taxon>
        <taxon>Actinomycetes</taxon>
        <taxon>Micrococcales</taxon>
        <taxon>Cellulomonadaceae</taxon>
        <taxon>Cellulomonas</taxon>
    </lineage>
</organism>
<dbReference type="Proteomes" id="UP000288246">
    <property type="component" value="Unassembled WGS sequence"/>
</dbReference>
<sequence>MHAHVDLVAQDAGEPRDVDPGTAVDVRRVLAGQQVDTHQDLHCRVRSATGSLRDTLARDGPLASPEDAPWA</sequence>
<dbReference type="EMBL" id="BHYL01000231">
    <property type="protein sequence ID" value="GCD21091.1"/>
    <property type="molecule type" value="Genomic_DNA"/>
</dbReference>
<feature type="region of interest" description="Disordered" evidence="1">
    <location>
        <begin position="1"/>
        <end position="20"/>
    </location>
</feature>
<reference evidence="2 3" key="1">
    <citation type="submission" date="2018-11" db="EMBL/GenBank/DDBJ databases">
        <title>Draft genome sequence of Cellulomonas takizawaensis strain TKZ-21.</title>
        <authorList>
            <person name="Yamamura H."/>
            <person name="Hayashi T."/>
            <person name="Hamada M."/>
            <person name="Serisawa Y."/>
            <person name="Matsuyama K."/>
            <person name="Nakagawa Y."/>
            <person name="Otoguro M."/>
            <person name="Yanagida F."/>
            <person name="Hayakawa M."/>
        </authorList>
    </citation>
    <scope>NUCLEOTIDE SEQUENCE [LARGE SCALE GENOMIC DNA]</scope>
    <source>
        <strain evidence="2 3">TKZ-21</strain>
    </source>
</reference>
<evidence type="ECO:0000313" key="3">
    <source>
        <dbReference type="Proteomes" id="UP000288246"/>
    </source>
</evidence>
<name>A0A401V2G9_9CELL</name>
<accession>A0A401V2G9</accession>
<gene>
    <name evidence="2" type="ORF">CTKZ_26530</name>
</gene>
<proteinExistence type="predicted"/>